<gene>
    <name evidence="1" type="ORF">FKZ61_18105</name>
</gene>
<dbReference type="RefSeq" id="WP_141611571.1">
    <property type="nucleotide sequence ID" value="NZ_VIGC02000027.1"/>
</dbReference>
<accession>A0A540VDG5</accession>
<keyword evidence="2" id="KW-1185">Reference proteome</keyword>
<dbReference type="InterPro" id="IPR027396">
    <property type="entry name" value="DsrEFH-like"/>
</dbReference>
<dbReference type="EMBL" id="VIGC01000027">
    <property type="protein sequence ID" value="TQE94143.1"/>
    <property type="molecule type" value="Genomic_DNA"/>
</dbReference>
<dbReference type="PANTHER" id="PTHR34655">
    <property type="entry name" value="CONSERVED WITHIN P. AEROPHILUM"/>
    <property type="match status" value="1"/>
</dbReference>
<dbReference type="PANTHER" id="PTHR34655:SF2">
    <property type="entry name" value="PEROXIREDOXIN FAMILY PROTEIN"/>
    <property type="match status" value="1"/>
</dbReference>
<dbReference type="SUPFAM" id="SSF75169">
    <property type="entry name" value="DsrEFH-like"/>
    <property type="match status" value="1"/>
</dbReference>
<sequence>MSEQPRKLAIICSKGSLDMAYPGLVLANAARMMGIEASIFFTFWGMDIIAKKTVDHLKVTPVGNPAMHMPQLVGGLPGVTDLATTMMKRELERLDMPPVREFLEMLHDAGCGIYACRMAAEMMHLEKEDLVEEVDDIIGAMEFLEMAEGAQLLFI</sequence>
<comment type="caution">
    <text evidence="1">The sequence shown here is derived from an EMBL/GenBank/DDBJ whole genome shotgun (WGS) entry which is preliminary data.</text>
</comment>
<dbReference type="InParanoid" id="A0A540VDG5"/>
<name>A0A540VDG5_9CHLR</name>
<evidence type="ECO:0000313" key="2">
    <source>
        <dbReference type="Proteomes" id="UP000317371"/>
    </source>
</evidence>
<dbReference type="InterPro" id="IPR032836">
    <property type="entry name" value="DsrE2-like"/>
</dbReference>
<dbReference type="Proteomes" id="UP000317371">
    <property type="component" value="Unassembled WGS sequence"/>
</dbReference>
<proteinExistence type="predicted"/>
<dbReference type="Pfam" id="PF13686">
    <property type="entry name" value="DrsE_2"/>
    <property type="match status" value="1"/>
</dbReference>
<protein>
    <recommendedName>
        <fullName evidence="3">Peroxiredoxin family protein</fullName>
    </recommendedName>
</protein>
<reference evidence="1 2" key="1">
    <citation type="submission" date="2019-06" db="EMBL/GenBank/DDBJ databases">
        <title>Genome sequence of Litorilinea aerophila BAA-2444.</title>
        <authorList>
            <person name="Maclea K.S."/>
            <person name="Maurais E.G."/>
            <person name="Iannazzi L.C."/>
        </authorList>
    </citation>
    <scope>NUCLEOTIDE SEQUENCE [LARGE SCALE GENOMIC DNA]</scope>
    <source>
        <strain evidence="1 2">ATCC BAA-2444</strain>
    </source>
</reference>
<dbReference type="AlphaFoldDB" id="A0A540VDG5"/>
<dbReference type="OrthoDB" id="9802028at2"/>
<evidence type="ECO:0000313" key="1">
    <source>
        <dbReference type="EMBL" id="TQE94143.1"/>
    </source>
</evidence>
<evidence type="ECO:0008006" key="3">
    <source>
        <dbReference type="Google" id="ProtNLM"/>
    </source>
</evidence>
<organism evidence="1 2">
    <name type="scientific">Litorilinea aerophila</name>
    <dbReference type="NCBI Taxonomy" id="1204385"/>
    <lineage>
        <taxon>Bacteria</taxon>
        <taxon>Bacillati</taxon>
        <taxon>Chloroflexota</taxon>
        <taxon>Caldilineae</taxon>
        <taxon>Caldilineales</taxon>
        <taxon>Caldilineaceae</taxon>
        <taxon>Litorilinea</taxon>
    </lineage>
</organism>
<dbReference type="Gene3D" id="3.40.1260.10">
    <property type="entry name" value="DsrEFH-like"/>
    <property type="match status" value="1"/>
</dbReference>